<feature type="transmembrane region" description="Helical" evidence="1">
    <location>
        <begin position="234"/>
        <end position="254"/>
    </location>
</feature>
<reference evidence="3" key="1">
    <citation type="submission" date="2015-02" db="EMBL/GenBank/DDBJ databases">
        <title>Genome sequencing for Strongylocentrotus purpuratus.</title>
        <authorList>
            <person name="Murali S."/>
            <person name="Liu Y."/>
            <person name="Vee V."/>
            <person name="English A."/>
            <person name="Wang M."/>
            <person name="Skinner E."/>
            <person name="Han Y."/>
            <person name="Muzny D.M."/>
            <person name="Worley K.C."/>
            <person name="Gibbs R.A."/>
        </authorList>
    </citation>
    <scope>NUCLEOTIDE SEQUENCE</scope>
</reference>
<dbReference type="GeneID" id="756882"/>
<dbReference type="PANTHER" id="PTHR31034:SF2">
    <property type="entry name" value="TRANSMEMBRANE PROTEIN 101"/>
    <property type="match status" value="1"/>
</dbReference>
<dbReference type="OMA" id="HVEFWNQ"/>
<dbReference type="PANTHER" id="PTHR31034">
    <property type="entry name" value="TRANSMEMBRANE PROTEIN 101"/>
    <property type="match status" value="1"/>
</dbReference>
<keyword evidence="1" id="KW-0472">Membrane</keyword>
<dbReference type="InterPro" id="IPR029371">
    <property type="entry name" value="TMEM101"/>
</dbReference>
<dbReference type="EnsemblMetazoa" id="XM_011679096">
    <property type="protein sequence ID" value="XP_011677398"/>
    <property type="gene ID" value="LOC756882"/>
</dbReference>
<proteinExistence type="predicted"/>
<feature type="transmembrane region" description="Helical" evidence="1">
    <location>
        <begin position="50"/>
        <end position="70"/>
    </location>
</feature>
<protein>
    <submittedName>
        <fullName evidence="2">Uncharacterized protein</fullName>
    </submittedName>
</protein>
<dbReference type="CTD" id="84336"/>
<organism evidence="2 3">
    <name type="scientific">Strongylocentrotus purpuratus</name>
    <name type="common">Purple sea urchin</name>
    <dbReference type="NCBI Taxonomy" id="7668"/>
    <lineage>
        <taxon>Eukaryota</taxon>
        <taxon>Metazoa</taxon>
        <taxon>Echinodermata</taxon>
        <taxon>Eleutherozoa</taxon>
        <taxon>Echinozoa</taxon>
        <taxon>Echinoidea</taxon>
        <taxon>Euechinoidea</taxon>
        <taxon>Echinacea</taxon>
        <taxon>Camarodonta</taxon>
        <taxon>Echinidea</taxon>
        <taxon>Strongylocentrotidae</taxon>
        <taxon>Strongylocentrotus</taxon>
    </lineage>
</organism>
<dbReference type="Proteomes" id="UP000007110">
    <property type="component" value="Unassembled WGS sequence"/>
</dbReference>
<evidence type="ECO:0000256" key="1">
    <source>
        <dbReference type="SAM" id="Phobius"/>
    </source>
</evidence>
<dbReference type="InParanoid" id="A0A7M7HQ77"/>
<reference evidence="2" key="2">
    <citation type="submission" date="2021-01" db="UniProtKB">
        <authorList>
            <consortium name="EnsemblMetazoa"/>
        </authorList>
    </citation>
    <scope>IDENTIFICATION</scope>
</reference>
<dbReference type="RefSeq" id="XP_011677398.2">
    <property type="nucleotide sequence ID" value="XM_011679096.2"/>
</dbReference>
<sequence length="255" mass="28926">MAAPTATRKPSISSIIKGISAFVMYRFPFLSALTLTMLCSEREQEHRSEGFPLIYVYIHIVVMFTCGTMMSFGSQRSLWAIVTAVSMAIFTTITQSQQPKSKMWLVARIASHDIGVIGVFLILASRVGEDLGKKYRLHFLYPYGKNLISIFCIISAVQLYRTPEERRAFLSTLPHSEVAMVILGASMLMGGFMFSSDFQFKRIVGFLSVALVFYILTIDGNLHYWHKKARLEYWMQMNMILNSATILCSMIFMAT</sequence>
<keyword evidence="1" id="KW-1133">Transmembrane helix</keyword>
<feature type="transmembrane region" description="Helical" evidence="1">
    <location>
        <begin position="202"/>
        <end position="222"/>
    </location>
</feature>
<dbReference type="AlphaFoldDB" id="A0A7M7HQ77"/>
<name>A0A7M7HQ77_STRPU</name>
<accession>A0A7M7HQ77</accession>
<feature type="transmembrane region" description="Helical" evidence="1">
    <location>
        <begin position="15"/>
        <end position="38"/>
    </location>
</feature>
<dbReference type="OrthoDB" id="6082754at2759"/>
<keyword evidence="1" id="KW-0812">Transmembrane</keyword>
<feature type="transmembrane region" description="Helical" evidence="1">
    <location>
        <begin position="178"/>
        <end position="196"/>
    </location>
</feature>
<dbReference type="FunCoup" id="A0A7M7HQ77">
    <property type="interactions" value="1114"/>
</dbReference>
<keyword evidence="3" id="KW-1185">Reference proteome</keyword>
<dbReference type="KEGG" id="spu:756882"/>
<dbReference type="Pfam" id="PF15111">
    <property type="entry name" value="TMEM101"/>
    <property type="match status" value="1"/>
</dbReference>
<evidence type="ECO:0000313" key="3">
    <source>
        <dbReference type="Proteomes" id="UP000007110"/>
    </source>
</evidence>
<evidence type="ECO:0000313" key="2">
    <source>
        <dbReference type="EnsemblMetazoa" id="XP_011677398"/>
    </source>
</evidence>
<feature type="transmembrane region" description="Helical" evidence="1">
    <location>
        <begin position="105"/>
        <end position="127"/>
    </location>
</feature>
<feature type="transmembrane region" description="Helical" evidence="1">
    <location>
        <begin position="76"/>
        <end position="93"/>
    </location>
</feature>
<feature type="transmembrane region" description="Helical" evidence="1">
    <location>
        <begin position="139"/>
        <end position="157"/>
    </location>
</feature>